<name>A0A7G9GK59_9FIRM</name>
<dbReference type="KEGG" id="ehn:H9Q80_13085"/>
<dbReference type="EMBL" id="CP060636">
    <property type="protein sequence ID" value="QNM11191.1"/>
    <property type="molecule type" value="Genomic_DNA"/>
</dbReference>
<evidence type="ECO:0000313" key="2">
    <source>
        <dbReference type="Proteomes" id="UP000515856"/>
    </source>
</evidence>
<organism evidence="1 2">
    <name type="scientific">[Eubacterium] hominis</name>
    <dbReference type="NCBI Taxonomy" id="2764325"/>
    <lineage>
        <taxon>Bacteria</taxon>
        <taxon>Bacillati</taxon>
        <taxon>Bacillota</taxon>
        <taxon>Erysipelotrichia</taxon>
        <taxon>Erysipelotrichales</taxon>
        <taxon>Erysipelotrichaceae</taxon>
        <taxon>Amedibacillus</taxon>
    </lineage>
</organism>
<proteinExistence type="predicted"/>
<keyword evidence="2" id="KW-1185">Reference proteome</keyword>
<accession>A0A7G9GK59</accession>
<gene>
    <name evidence="1" type="ORF">H9Q80_13085</name>
</gene>
<dbReference type="AlphaFoldDB" id="A0A7G9GK59"/>
<sequence>MKKETLKLCNVFLLGIITGFLLTPIRRGINVHVENNGLPYTKCKKNQQQNSHQ</sequence>
<reference evidence="1 2" key="1">
    <citation type="submission" date="2020-08" db="EMBL/GenBank/DDBJ databases">
        <authorList>
            <person name="Liu C."/>
            <person name="Sun Q."/>
        </authorList>
    </citation>
    <scope>NUCLEOTIDE SEQUENCE [LARGE SCALE GENOMIC DNA]</scope>
    <source>
        <strain evidence="1 2">NSJ-61</strain>
    </source>
</reference>
<dbReference type="RefSeq" id="WP_178695130.1">
    <property type="nucleotide sequence ID" value="NZ_CP060636.1"/>
</dbReference>
<evidence type="ECO:0000313" key="1">
    <source>
        <dbReference type="EMBL" id="QNM11191.1"/>
    </source>
</evidence>
<protein>
    <submittedName>
        <fullName evidence="1">Uncharacterized protein</fullName>
    </submittedName>
</protein>
<dbReference type="Proteomes" id="UP000515856">
    <property type="component" value="Chromosome"/>
</dbReference>